<organism evidence="4 5">
    <name type="scientific">Roseateles subflavus</name>
    <dbReference type="NCBI Taxonomy" id="3053353"/>
    <lineage>
        <taxon>Bacteria</taxon>
        <taxon>Pseudomonadati</taxon>
        <taxon>Pseudomonadota</taxon>
        <taxon>Betaproteobacteria</taxon>
        <taxon>Burkholderiales</taxon>
        <taxon>Sphaerotilaceae</taxon>
        <taxon>Roseateles</taxon>
    </lineage>
</organism>
<accession>A0ABT7LIH2</accession>
<feature type="domain" description="Big-1" evidence="3">
    <location>
        <begin position="152"/>
        <end position="249"/>
    </location>
</feature>
<feature type="domain" description="Big-1" evidence="3">
    <location>
        <begin position="259"/>
        <end position="352"/>
    </location>
</feature>
<dbReference type="RefSeq" id="WP_285982757.1">
    <property type="nucleotide sequence ID" value="NZ_JASVDS010000003.1"/>
</dbReference>
<dbReference type="SUPFAM" id="SSF49373">
    <property type="entry name" value="Invasin/intimin cell-adhesion fragments"/>
    <property type="match status" value="4"/>
</dbReference>
<dbReference type="Pfam" id="PF02369">
    <property type="entry name" value="Big_1"/>
    <property type="match status" value="2"/>
</dbReference>
<dbReference type="PANTHER" id="PTHR39576:SF2">
    <property type="entry name" value="ATTACHING AND EFFACING PROTEIN HOMOLOG-RELATED"/>
    <property type="match status" value="1"/>
</dbReference>
<dbReference type="InterPro" id="IPR008964">
    <property type="entry name" value="Invasin/intimin_cell_adhesion"/>
</dbReference>
<evidence type="ECO:0000313" key="5">
    <source>
        <dbReference type="Proteomes" id="UP001238603"/>
    </source>
</evidence>
<name>A0ABT7LIH2_9BURK</name>
<dbReference type="InterPro" id="IPR013783">
    <property type="entry name" value="Ig-like_fold"/>
</dbReference>
<keyword evidence="2" id="KW-1133">Transmembrane helix</keyword>
<evidence type="ECO:0000256" key="2">
    <source>
        <dbReference type="SAM" id="Phobius"/>
    </source>
</evidence>
<keyword evidence="2" id="KW-0472">Membrane</keyword>
<sequence>MRNYLQQHLGRWLMALLAMTMSLGLVACGGGGGSSGGSLYPGANSATLSMSLSGTTVSNASKVTATATLRDANGAAIPNQVVNFTFSKGGLADLSVASALTDANGRAVVILSPAAAGESGADTVVATVAYGGATLSSSGSFSVIGAASGAAALSVTLSSPNITGSKSASVTATLKDAQGNPVAGQVVNFSFGSGVGALAQLSSNTALTDGNGTASVLLTAASTDITGADTVIATVTYGGKSLSDNKGFQVTATSTSTAALTVALSSNSLTSKSSITATATLKDASGVGIANQVIAFSLGATVAQLSQVQALTDANGNAVVVLTTSGTQPGADTLKASISYNNRVLSSQVNFAVVGTSTTSASLALSLSSAIVTAGSPATVTAVLKDGSGAPIPGQVVSFSTQRGFGLLSAVTALTDATGTAAVTLAPANATSAAADSVSASTTVGSQTVTSNIVGFQLTATVVGIESFTSDVPAGSKLAANGSSIITVKLSGTAGTVPVQLTLASQCAAQNPIKATLTPTTATTTNGVATFTYQDLGCGAKQASDTLSLQVVGSTVSGSLTIPIAAPSVAGITFVSASPSLLYLSTAGYPPTNSTVIFQVNDGNGAGLAGKLVKLTPTTTVGGLTVDGRTAVGGVLPVIDKTTDSNGQVRVLVNSGTVPTPVAIRATYTSDDGTQSFSSVSANLSIAVGLPTQSRFSLSQKFLNIEGYDLDGTTNTYSAVVADRLGNPVPPTTVVNFVNTLGQVLTSPSTGSSTALSTVSANSISGGQRPPLWDGRVTTLAYAIGEESFLDLNGDNQFNVGEDYEDLGDPYLDNKFRGFYAPDLQTIPYGGGTSACFNAATAPFQRYDGTNGSVGTPRPIVPSKPLTCSANWGKAFVRAAVQTVWSTSKARLTWGTALPSGVFRPAAGTCPVPRTVPYGYTATTAGTVLNKSVYDLNGTTVYNAGVTGSLLFEVADANPNFYNPMAAGTVVSTTTTAGMSATVVGGTVPNSLQPTGTVVNYTFTTASSGTITITVQSPSGLQTLFTVNVDLGAPPGGYVACP</sequence>
<dbReference type="InterPro" id="IPR051715">
    <property type="entry name" value="Intimin-Invasin_domain"/>
</dbReference>
<dbReference type="PROSITE" id="PS51257">
    <property type="entry name" value="PROKAR_LIPOPROTEIN"/>
    <property type="match status" value="1"/>
</dbReference>
<proteinExistence type="inferred from homology"/>
<dbReference type="PANTHER" id="PTHR39576">
    <property type="entry name" value="ATTACHING AND EFFACING PROTEIN HOMOLOG-RELATED-RELATED"/>
    <property type="match status" value="1"/>
</dbReference>
<feature type="transmembrane region" description="Helical" evidence="2">
    <location>
        <begin position="12"/>
        <end position="32"/>
    </location>
</feature>
<dbReference type="SMART" id="SM00634">
    <property type="entry name" value="BID_1"/>
    <property type="match status" value="4"/>
</dbReference>
<dbReference type="InterPro" id="IPR003344">
    <property type="entry name" value="Big_1_dom"/>
</dbReference>
<feature type="domain" description="Big-1" evidence="3">
    <location>
        <begin position="45"/>
        <end position="146"/>
    </location>
</feature>
<reference evidence="4 5" key="1">
    <citation type="submission" date="2023-06" db="EMBL/GenBank/DDBJ databases">
        <title>Pelomonas sp. APW6 16S ribosomal RNA gene genome sequencing and assembly.</title>
        <authorList>
            <person name="Woo H."/>
        </authorList>
    </citation>
    <scope>NUCLEOTIDE SEQUENCE [LARGE SCALE GENOMIC DNA]</scope>
    <source>
        <strain evidence="4 5">APW6</strain>
    </source>
</reference>
<keyword evidence="5" id="KW-1185">Reference proteome</keyword>
<keyword evidence="2" id="KW-0812">Transmembrane</keyword>
<comment type="similarity">
    <text evidence="1">Belongs to the intimin/invasin family.</text>
</comment>
<dbReference type="PROSITE" id="PS51127">
    <property type="entry name" value="BIG1"/>
    <property type="match status" value="4"/>
</dbReference>
<evidence type="ECO:0000259" key="3">
    <source>
        <dbReference type="PROSITE" id="PS51127"/>
    </source>
</evidence>
<feature type="domain" description="Big-1" evidence="3">
    <location>
        <begin position="360"/>
        <end position="457"/>
    </location>
</feature>
<comment type="caution">
    <text evidence="4">The sequence shown here is derived from an EMBL/GenBank/DDBJ whole genome shotgun (WGS) entry which is preliminary data.</text>
</comment>
<protein>
    <submittedName>
        <fullName evidence="4">Ig-like domain-containing protein</fullName>
    </submittedName>
</protein>
<dbReference type="Proteomes" id="UP001238603">
    <property type="component" value="Unassembled WGS sequence"/>
</dbReference>
<dbReference type="Gene3D" id="2.60.40.10">
    <property type="entry name" value="Immunoglobulins"/>
    <property type="match status" value="5"/>
</dbReference>
<evidence type="ECO:0000313" key="4">
    <source>
        <dbReference type="EMBL" id="MDL5032671.1"/>
    </source>
</evidence>
<gene>
    <name evidence="4" type="ORF">QRD43_12220</name>
</gene>
<evidence type="ECO:0000256" key="1">
    <source>
        <dbReference type="ARBA" id="ARBA00010116"/>
    </source>
</evidence>
<dbReference type="EMBL" id="JASVDS010000003">
    <property type="protein sequence ID" value="MDL5032671.1"/>
    <property type="molecule type" value="Genomic_DNA"/>
</dbReference>